<keyword evidence="2" id="KW-1185">Reference proteome</keyword>
<proteinExistence type="predicted"/>
<name>A0A1H5RG78_9PSEU</name>
<organism evidence="1 2">
    <name type="scientific">Amycolatopsis pretoriensis</name>
    <dbReference type="NCBI Taxonomy" id="218821"/>
    <lineage>
        <taxon>Bacteria</taxon>
        <taxon>Bacillati</taxon>
        <taxon>Actinomycetota</taxon>
        <taxon>Actinomycetes</taxon>
        <taxon>Pseudonocardiales</taxon>
        <taxon>Pseudonocardiaceae</taxon>
        <taxon>Amycolatopsis</taxon>
    </lineage>
</organism>
<gene>
    <name evidence="1" type="ORF">SAMN05421837_113212</name>
</gene>
<evidence type="ECO:0000313" key="1">
    <source>
        <dbReference type="EMBL" id="SEF37382.1"/>
    </source>
</evidence>
<dbReference type="STRING" id="218821.SAMN05421837_113212"/>
<dbReference type="RefSeq" id="WP_086678211.1">
    <property type="nucleotide sequence ID" value="NZ_FNUJ01000013.1"/>
</dbReference>
<reference evidence="2" key="1">
    <citation type="submission" date="2016-10" db="EMBL/GenBank/DDBJ databases">
        <authorList>
            <person name="Varghese N."/>
            <person name="Submissions S."/>
        </authorList>
    </citation>
    <scope>NUCLEOTIDE SEQUENCE [LARGE SCALE GENOMIC DNA]</scope>
    <source>
        <strain evidence="2">DSM 44654</strain>
    </source>
</reference>
<dbReference type="OrthoDB" id="3661391at2"/>
<sequence>MGSPFPADFTPWWTAGYGTPTCDVRRVVLVVVHSVASAERLYTAVRAIEEVPGLQVVFTRPPGPAEVPIGDFLATIGALTTPWERAVRERFDLVIAAAPAGAGRPNGALLLLPEVSVDGEIVDQHGRCCVTALTRLLDRRSSLTEPTLIGLPHLRAMTRLRAIAPQAGRHAVVVGDPGYDELSDACRNRVRTVGGRKLGLVLSARGPESLLGRSPALLRRLASELPAREVRLVCRLDAEVWTRHGRRQLLAWAGRTVRERVEFLPPGHGWQELAAAADFIVGDHGHDTARAAATGKPLYLANPVPKPVAGSLGEAVADYGTILDPAFPLASQLRWKPRPTARIARRLTSAPGQSTSLLRRHCFRLMRLTGSPAH</sequence>
<evidence type="ECO:0000313" key="2">
    <source>
        <dbReference type="Proteomes" id="UP000198878"/>
    </source>
</evidence>
<protein>
    <submittedName>
        <fullName evidence="1">Uncharacterized protein</fullName>
    </submittedName>
</protein>
<dbReference type="AlphaFoldDB" id="A0A1H5RG78"/>
<dbReference type="EMBL" id="FNUJ01000013">
    <property type="protein sequence ID" value="SEF37382.1"/>
    <property type="molecule type" value="Genomic_DNA"/>
</dbReference>
<dbReference type="Proteomes" id="UP000198878">
    <property type="component" value="Unassembled WGS sequence"/>
</dbReference>
<dbReference type="SUPFAM" id="SSF53756">
    <property type="entry name" value="UDP-Glycosyltransferase/glycogen phosphorylase"/>
    <property type="match status" value="1"/>
</dbReference>
<accession>A0A1H5RG78</accession>